<evidence type="ECO:0000313" key="1">
    <source>
        <dbReference type="EMBL" id="KAL0881464.1"/>
    </source>
</evidence>
<dbReference type="Gene3D" id="2.20.25.240">
    <property type="match status" value="1"/>
</dbReference>
<sequence length="90" mass="10395">MMNGYTYSQNHQTMLYYCSKKDKGCKAKIQLDKEGNVKRADCIHSHQPPKFLAISLHSIQEKAASNDGRIYILAITSVHELLLFQKRQRL</sequence>
<accession>A0ABR3HY76</accession>
<reference evidence="1 2" key="1">
    <citation type="submission" date="2024-06" db="EMBL/GenBank/DDBJ databases">
        <title>A chromosome-level genome assembly of beet webworm, Loxostege sticticalis.</title>
        <authorList>
            <person name="Zhang Y."/>
        </authorList>
    </citation>
    <scope>NUCLEOTIDE SEQUENCE [LARGE SCALE GENOMIC DNA]</scope>
    <source>
        <strain evidence="1">AQ026</strain>
        <tissue evidence="1">Whole body</tissue>
    </source>
</reference>
<name>A0ABR3HY76_LOXSC</name>
<dbReference type="EMBL" id="JBEUOH010000011">
    <property type="protein sequence ID" value="KAL0881464.1"/>
    <property type="molecule type" value="Genomic_DNA"/>
</dbReference>
<protein>
    <recommendedName>
        <fullName evidence="3">FLYWCH-type domain-containing protein</fullName>
    </recommendedName>
</protein>
<proteinExistence type="predicted"/>
<gene>
    <name evidence="1" type="ORF">ABMA27_001327</name>
</gene>
<evidence type="ECO:0008006" key="3">
    <source>
        <dbReference type="Google" id="ProtNLM"/>
    </source>
</evidence>
<dbReference type="Proteomes" id="UP001549920">
    <property type="component" value="Unassembled WGS sequence"/>
</dbReference>
<evidence type="ECO:0000313" key="2">
    <source>
        <dbReference type="Proteomes" id="UP001549920"/>
    </source>
</evidence>
<comment type="caution">
    <text evidence="1">The sequence shown here is derived from an EMBL/GenBank/DDBJ whole genome shotgun (WGS) entry which is preliminary data.</text>
</comment>
<organism evidence="1 2">
    <name type="scientific">Loxostege sticticalis</name>
    <name type="common">Beet webworm moth</name>
    <dbReference type="NCBI Taxonomy" id="481309"/>
    <lineage>
        <taxon>Eukaryota</taxon>
        <taxon>Metazoa</taxon>
        <taxon>Ecdysozoa</taxon>
        <taxon>Arthropoda</taxon>
        <taxon>Hexapoda</taxon>
        <taxon>Insecta</taxon>
        <taxon>Pterygota</taxon>
        <taxon>Neoptera</taxon>
        <taxon>Endopterygota</taxon>
        <taxon>Lepidoptera</taxon>
        <taxon>Glossata</taxon>
        <taxon>Ditrysia</taxon>
        <taxon>Pyraloidea</taxon>
        <taxon>Crambidae</taxon>
        <taxon>Pyraustinae</taxon>
        <taxon>Loxostege</taxon>
    </lineage>
</organism>
<keyword evidence="2" id="KW-1185">Reference proteome</keyword>